<evidence type="ECO:0000313" key="2">
    <source>
        <dbReference type="EMBL" id="MBW4561931.1"/>
    </source>
</evidence>
<dbReference type="CDD" id="cd00060">
    <property type="entry name" value="FHA"/>
    <property type="match status" value="1"/>
</dbReference>
<dbReference type="SUPFAM" id="SSF49879">
    <property type="entry name" value="SMAD/FHA domain"/>
    <property type="match status" value="1"/>
</dbReference>
<reference evidence="2" key="1">
    <citation type="submission" date="2021-05" db="EMBL/GenBank/DDBJ databases">
        <authorList>
            <person name="Pietrasiak N."/>
            <person name="Ward R."/>
            <person name="Stajich J.E."/>
            <person name="Kurbessoian T."/>
        </authorList>
    </citation>
    <scope>NUCLEOTIDE SEQUENCE</scope>
    <source>
        <strain evidence="2">JT2-VF2</strain>
    </source>
</reference>
<dbReference type="InterPro" id="IPR008984">
    <property type="entry name" value="SMAD_FHA_dom_sf"/>
</dbReference>
<feature type="domain" description="FHA" evidence="1">
    <location>
        <begin position="82"/>
        <end position="132"/>
    </location>
</feature>
<protein>
    <submittedName>
        <fullName evidence="2">FHA domain-containing protein</fullName>
    </submittedName>
</protein>
<name>A0A951UG95_9NOST</name>
<gene>
    <name evidence="2" type="ORF">KME32_12410</name>
</gene>
<dbReference type="Gene3D" id="2.60.200.20">
    <property type="match status" value="1"/>
</dbReference>
<dbReference type="InterPro" id="IPR050923">
    <property type="entry name" value="Cell_Proc_Reg/RNA_Proc"/>
</dbReference>
<evidence type="ECO:0000259" key="1">
    <source>
        <dbReference type="PROSITE" id="PS50006"/>
    </source>
</evidence>
<proteinExistence type="predicted"/>
<organism evidence="2 3">
    <name type="scientific">Mojavia pulchra JT2-VF2</name>
    <dbReference type="NCBI Taxonomy" id="287848"/>
    <lineage>
        <taxon>Bacteria</taxon>
        <taxon>Bacillati</taxon>
        <taxon>Cyanobacteriota</taxon>
        <taxon>Cyanophyceae</taxon>
        <taxon>Nostocales</taxon>
        <taxon>Nostocaceae</taxon>
    </lineage>
</organism>
<dbReference type="SMART" id="SM00240">
    <property type="entry name" value="FHA"/>
    <property type="match status" value="1"/>
</dbReference>
<dbReference type="AlphaFoldDB" id="A0A951UG95"/>
<sequence length="237" mass="27257">MTELQEKELERRLSLFQVFLKLYEQHSSLLDDILQLENLTQTSFTGVKPYYLQGVVDGSCVYVVTNLCENKTQSLQQPQQIWTIGRDCSSGIYVADKYLSPRHAAIQYINNQGFYLIDFNSTNGSFVNGEPIYQAIKLNDGDRIRLGNLTFDFFVNHTCRALPTVAIELLMQLVPGIDSNLEKIISKSNDTQKYLFENPNDALHIARDSILIDKYIHQHNTFSAEEKSEILDRFFSR</sequence>
<dbReference type="InterPro" id="IPR000253">
    <property type="entry name" value="FHA_dom"/>
</dbReference>
<comment type="caution">
    <text evidence="2">The sequence shown here is derived from an EMBL/GenBank/DDBJ whole genome shotgun (WGS) entry which is preliminary data.</text>
</comment>
<dbReference type="Pfam" id="PF00498">
    <property type="entry name" value="FHA"/>
    <property type="match status" value="1"/>
</dbReference>
<evidence type="ECO:0000313" key="3">
    <source>
        <dbReference type="Proteomes" id="UP000715781"/>
    </source>
</evidence>
<accession>A0A951UG95</accession>
<reference evidence="2" key="2">
    <citation type="journal article" date="2022" name="Microbiol. Resour. Announc.">
        <title>Metagenome Sequencing to Explore Phylogenomics of Terrestrial Cyanobacteria.</title>
        <authorList>
            <person name="Ward R.D."/>
            <person name="Stajich J.E."/>
            <person name="Johansen J.R."/>
            <person name="Huntemann M."/>
            <person name="Clum A."/>
            <person name="Foster B."/>
            <person name="Foster B."/>
            <person name="Roux S."/>
            <person name="Palaniappan K."/>
            <person name="Varghese N."/>
            <person name="Mukherjee S."/>
            <person name="Reddy T.B.K."/>
            <person name="Daum C."/>
            <person name="Copeland A."/>
            <person name="Chen I.A."/>
            <person name="Ivanova N.N."/>
            <person name="Kyrpides N.C."/>
            <person name="Shapiro N."/>
            <person name="Eloe-Fadrosh E.A."/>
            <person name="Pietrasiak N."/>
        </authorList>
    </citation>
    <scope>NUCLEOTIDE SEQUENCE</scope>
    <source>
        <strain evidence="2">JT2-VF2</strain>
    </source>
</reference>
<dbReference type="PANTHER" id="PTHR23308">
    <property type="entry name" value="NUCLEAR INHIBITOR OF PROTEIN PHOSPHATASE-1"/>
    <property type="match status" value="1"/>
</dbReference>
<dbReference type="Proteomes" id="UP000715781">
    <property type="component" value="Unassembled WGS sequence"/>
</dbReference>
<dbReference type="EMBL" id="JAHHHN010000006">
    <property type="protein sequence ID" value="MBW4561931.1"/>
    <property type="molecule type" value="Genomic_DNA"/>
</dbReference>
<dbReference type="PROSITE" id="PS50006">
    <property type="entry name" value="FHA_DOMAIN"/>
    <property type="match status" value="1"/>
</dbReference>